<dbReference type="InterPro" id="IPR001789">
    <property type="entry name" value="Sig_transdc_resp-reg_receiver"/>
</dbReference>
<comment type="caution">
    <text evidence="3">The sequence shown here is derived from an EMBL/GenBank/DDBJ whole genome shotgun (WGS) entry which is preliminary data.</text>
</comment>
<proteinExistence type="predicted"/>
<accession>A0A3E0E3X0</accession>
<feature type="modified residue" description="4-aspartylphosphate" evidence="1">
    <location>
        <position position="65"/>
    </location>
</feature>
<dbReference type="RefSeq" id="WP_115814938.1">
    <property type="nucleotide sequence ID" value="NZ_QUNI01000016.1"/>
</dbReference>
<keyword evidence="4" id="KW-1185">Reference proteome</keyword>
<dbReference type="PANTHER" id="PTHR44520">
    <property type="entry name" value="RESPONSE REGULATOR RCP1-RELATED"/>
    <property type="match status" value="1"/>
</dbReference>
<dbReference type="Proteomes" id="UP000257136">
    <property type="component" value="Unassembled WGS sequence"/>
</dbReference>
<name>A0A3E0E3X0_9FLAO</name>
<organism evidence="3 4">
    <name type="scientific">Flavobacterium aquicola</name>
    <dbReference type="NCBI Taxonomy" id="1682742"/>
    <lineage>
        <taxon>Bacteria</taxon>
        <taxon>Pseudomonadati</taxon>
        <taxon>Bacteroidota</taxon>
        <taxon>Flavobacteriia</taxon>
        <taxon>Flavobacteriales</taxon>
        <taxon>Flavobacteriaceae</taxon>
        <taxon>Flavobacterium</taxon>
    </lineage>
</organism>
<dbReference type="Pfam" id="PF00072">
    <property type="entry name" value="Response_reg"/>
    <property type="match status" value="1"/>
</dbReference>
<dbReference type="InterPro" id="IPR052893">
    <property type="entry name" value="TCS_response_regulator"/>
</dbReference>
<dbReference type="SUPFAM" id="SSF52172">
    <property type="entry name" value="CheY-like"/>
    <property type="match status" value="1"/>
</dbReference>
<dbReference type="EMBL" id="QUNI01000016">
    <property type="protein sequence ID" value="REG91636.1"/>
    <property type="molecule type" value="Genomic_DNA"/>
</dbReference>
<dbReference type="Gene3D" id="3.40.50.2300">
    <property type="match status" value="1"/>
</dbReference>
<reference evidence="3 4" key="1">
    <citation type="submission" date="2018-08" db="EMBL/GenBank/DDBJ databases">
        <title>Genomic Encyclopedia of Archaeal and Bacterial Type Strains, Phase II (KMG-II): from individual species to whole genera.</title>
        <authorList>
            <person name="Goeker M."/>
        </authorList>
    </citation>
    <scope>NUCLEOTIDE SEQUENCE [LARGE SCALE GENOMIC DNA]</scope>
    <source>
        <strain evidence="3 4">DSM 100880</strain>
    </source>
</reference>
<protein>
    <submittedName>
        <fullName evidence="3">Response regulator receiver domain-containing protein</fullName>
    </submittedName>
</protein>
<evidence type="ECO:0000259" key="2">
    <source>
        <dbReference type="PROSITE" id="PS50110"/>
    </source>
</evidence>
<evidence type="ECO:0000313" key="4">
    <source>
        <dbReference type="Proteomes" id="UP000257136"/>
    </source>
</evidence>
<gene>
    <name evidence="3" type="ORF">C8P67_11641</name>
</gene>
<dbReference type="InterPro" id="IPR011006">
    <property type="entry name" value="CheY-like_superfamily"/>
</dbReference>
<dbReference type="OrthoDB" id="7631574at2"/>
<feature type="domain" description="Response regulatory" evidence="2">
    <location>
        <begin position="11"/>
        <end position="133"/>
    </location>
</feature>
<evidence type="ECO:0000256" key="1">
    <source>
        <dbReference type="PROSITE-ProRule" id="PRU00169"/>
    </source>
</evidence>
<dbReference type="AlphaFoldDB" id="A0A3E0E3X0"/>
<dbReference type="PROSITE" id="PS50110">
    <property type="entry name" value="RESPONSE_REGULATORY"/>
    <property type="match status" value="1"/>
</dbReference>
<evidence type="ECO:0000313" key="3">
    <source>
        <dbReference type="EMBL" id="REG91636.1"/>
    </source>
</evidence>
<keyword evidence="1" id="KW-0597">Phosphoprotein</keyword>
<sequence>MAVQKQNPAKYIYIADDDEDDRAFFADALLEIAPDVVVKEAEDGTQLMNILHKVSSGLPDIIFLDINMPGKNGFECVEEIRSKKESLRDVVIVMLSTSNDPLSMEKAQKIGATYYAVKPNCFNALKSFLGDILKMDLNSNIDRKFRLI</sequence>
<dbReference type="PANTHER" id="PTHR44520:SF2">
    <property type="entry name" value="RESPONSE REGULATOR RCP1"/>
    <property type="match status" value="1"/>
</dbReference>
<dbReference type="GO" id="GO:0000160">
    <property type="term" value="P:phosphorelay signal transduction system"/>
    <property type="evidence" value="ECO:0007669"/>
    <property type="project" value="InterPro"/>
</dbReference>
<dbReference type="SMART" id="SM00448">
    <property type="entry name" value="REC"/>
    <property type="match status" value="1"/>
</dbReference>